<feature type="domain" description="SpaA-like prealbumin fold" evidence="7">
    <location>
        <begin position="296"/>
        <end position="412"/>
    </location>
</feature>
<name>A0A934QBF3_9MICO</name>
<dbReference type="PANTHER" id="PTHR36108">
    <property type="entry name" value="COLOSSIN-B-RELATED"/>
    <property type="match status" value="1"/>
</dbReference>
<dbReference type="AlphaFoldDB" id="A0A934QBF3"/>
<dbReference type="SUPFAM" id="SSF63825">
    <property type="entry name" value="YWTD domain"/>
    <property type="match status" value="1"/>
</dbReference>
<dbReference type="InterPro" id="IPR041033">
    <property type="entry name" value="SpaA_PFL_dom_1"/>
</dbReference>
<evidence type="ECO:0008006" key="10">
    <source>
        <dbReference type="Google" id="ProtNLM"/>
    </source>
</evidence>
<organism evidence="8 9">
    <name type="scientific">Leucobacter edaphi</name>
    <dbReference type="NCBI Taxonomy" id="2796472"/>
    <lineage>
        <taxon>Bacteria</taxon>
        <taxon>Bacillati</taxon>
        <taxon>Actinomycetota</taxon>
        <taxon>Actinomycetes</taxon>
        <taxon>Micrococcales</taxon>
        <taxon>Microbacteriaceae</taxon>
        <taxon>Leucobacter</taxon>
    </lineage>
</organism>
<dbReference type="InterPro" id="IPR013783">
    <property type="entry name" value="Ig-like_fold"/>
</dbReference>
<sequence length="780" mass="82197">MLMAGAVLATSVVLGSEAPEAEADSALRCEAGYTYSVSKDGYLREIDPAGRVTQVGSGKWRGSSINGLGISQGGTEAFAYERWHDSSNHGQARGATILRYDAATGAFRNTDDFYNTKINGNLIAGAVDLSTGKYWFGGFEGVNRGPGRYELRFQLFEYDPAKSGTPQAFTPIGYFWTGHTYQAWEPTPAANGDMAFDAVGNLYAVRASATTMNIYTVTAEELRDNLGGELQAHATPTAPVAIPATNGIAFDADGTVNLGAERSVNRHDPNTWRVIESRTRDLQGSTDLANCASPASLTLRKNLVSRSAPSDQFKLAISRGATELDSQVTTGNRLGVQHETAGPTPVVSGDTYRISETGAAGADLADYDSEWVCRNETTGAELARGTGTSGDLTIPTATSTVGPRIVCDFTNQARGTLTLVKDFDIEYGAEAKPENWTLHATPEGGSRVDFASGETKQVDVGVHTIGEDTQKGYELKDVSCEANGKPLPVSPDGKVTLPANAKSVCTLTNTDLPGSVKWAKTDSVTEKPIGGSEWTIEGPGGKRTVVDHVGDSGYTGLDTDPAPGKLSVGTLSRGDYTLQETQAPAGYEITNGAKIPFTIASTEHEVELPAVTNRKLLTFAIEKYAFADQGSSAPELIDGAEFAIHRDDGGAPGDEVVDAVSPDSTGTFTVSGLAPGSYWLLETKAPAGYARLVEPVPFSVIHNKTHPNGALELIGKPDPLIELSDDLTTIRVNDARTVALPEAGGPGSGDHALWGALAAGAGLTVLTALSVLQRRRKEVA</sequence>
<dbReference type="Pfam" id="PF17802">
    <property type="entry name" value="SpaA"/>
    <property type="match status" value="2"/>
</dbReference>
<feature type="domain" description="SpaA-like prealbumin fold" evidence="5">
    <location>
        <begin position="514"/>
        <end position="606"/>
    </location>
</feature>
<feature type="domain" description="SpaA-like prealbumin fold" evidence="6">
    <location>
        <begin position="415"/>
        <end position="507"/>
    </location>
</feature>
<feature type="domain" description="SpaA-like prealbumin fold" evidence="5">
    <location>
        <begin position="631"/>
        <end position="704"/>
    </location>
</feature>
<evidence type="ECO:0000256" key="1">
    <source>
        <dbReference type="ARBA" id="ARBA00007257"/>
    </source>
</evidence>
<dbReference type="Proteomes" id="UP000618733">
    <property type="component" value="Unassembled WGS sequence"/>
</dbReference>
<evidence type="ECO:0000256" key="3">
    <source>
        <dbReference type="ARBA" id="ARBA00022729"/>
    </source>
</evidence>
<evidence type="ECO:0000259" key="6">
    <source>
        <dbReference type="Pfam" id="PF19403"/>
    </source>
</evidence>
<dbReference type="Gene3D" id="2.60.40.10">
    <property type="entry name" value="Immunoglobulins"/>
    <property type="match status" value="2"/>
</dbReference>
<evidence type="ECO:0000313" key="9">
    <source>
        <dbReference type="Proteomes" id="UP000618733"/>
    </source>
</evidence>
<keyword evidence="4" id="KW-0472">Membrane</keyword>
<keyword evidence="3" id="KW-0732">Signal</keyword>
<comment type="similarity">
    <text evidence="1">Belongs to the serine-aspartate repeat-containing protein (SDr) family.</text>
</comment>
<dbReference type="GO" id="GO:0005975">
    <property type="term" value="P:carbohydrate metabolic process"/>
    <property type="evidence" value="ECO:0007669"/>
    <property type="project" value="UniProtKB-ARBA"/>
</dbReference>
<proteinExistence type="inferred from homology"/>
<protein>
    <recommendedName>
        <fullName evidence="10">Prealbumin-like fold domain-containing protein</fullName>
    </recommendedName>
</protein>
<keyword evidence="4" id="KW-1133">Transmembrane helix</keyword>
<evidence type="ECO:0000256" key="2">
    <source>
        <dbReference type="ARBA" id="ARBA00022525"/>
    </source>
</evidence>
<accession>A0A934QBF3</accession>
<dbReference type="Pfam" id="PF19403">
    <property type="entry name" value="SpaA_2"/>
    <property type="match status" value="1"/>
</dbReference>
<feature type="transmembrane region" description="Helical" evidence="4">
    <location>
        <begin position="752"/>
        <end position="772"/>
    </location>
</feature>
<keyword evidence="4" id="KW-0812">Transmembrane</keyword>
<keyword evidence="2" id="KW-0964">Secreted</keyword>
<evidence type="ECO:0000259" key="7">
    <source>
        <dbReference type="Pfam" id="PF20674"/>
    </source>
</evidence>
<reference evidence="8" key="1">
    <citation type="submission" date="2020-12" db="EMBL/GenBank/DDBJ databases">
        <title>Leucobacter sp. CAS2, isolated from Chromium sludge.</title>
        <authorList>
            <person name="Xu Z."/>
        </authorList>
    </citation>
    <scope>NUCLEOTIDE SEQUENCE</scope>
    <source>
        <strain evidence="8">CSA2</strain>
    </source>
</reference>
<gene>
    <name evidence="8" type="ORF">JD292_03070</name>
</gene>
<evidence type="ECO:0000259" key="5">
    <source>
        <dbReference type="Pfam" id="PF17802"/>
    </source>
</evidence>
<dbReference type="EMBL" id="JAEHOI010000002">
    <property type="protein sequence ID" value="MBK0421063.1"/>
    <property type="molecule type" value="Genomic_DNA"/>
</dbReference>
<dbReference type="InterPro" id="IPR045826">
    <property type="entry name" value="SpaA_PFL_dom_2"/>
</dbReference>
<evidence type="ECO:0000256" key="4">
    <source>
        <dbReference type="SAM" id="Phobius"/>
    </source>
</evidence>
<dbReference type="InterPro" id="IPR048834">
    <property type="entry name" value="SpaA_pre-album"/>
</dbReference>
<comment type="caution">
    <text evidence="8">The sequence shown here is derived from an EMBL/GenBank/DDBJ whole genome shotgun (WGS) entry which is preliminary data.</text>
</comment>
<dbReference type="Pfam" id="PF20674">
    <property type="entry name" value="SpaA_3"/>
    <property type="match status" value="1"/>
</dbReference>
<evidence type="ECO:0000313" key="8">
    <source>
        <dbReference type="EMBL" id="MBK0421063.1"/>
    </source>
</evidence>
<dbReference type="PANTHER" id="PTHR36108:SF13">
    <property type="entry name" value="COLOSSIN-B-RELATED"/>
    <property type="match status" value="1"/>
</dbReference>
<keyword evidence="9" id="KW-1185">Reference proteome</keyword>